<dbReference type="Proteomes" id="UP001230504">
    <property type="component" value="Unassembled WGS sequence"/>
</dbReference>
<keyword evidence="3" id="KW-1185">Reference proteome</keyword>
<gene>
    <name evidence="2" type="ORF">LY79DRAFT_275350</name>
</gene>
<dbReference type="AlphaFoldDB" id="A0AAD8PUU6"/>
<proteinExistence type="predicted"/>
<evidence type="ECO:0000313" key="3">
    <source>
        <dbReference type="Proteomes" id="UP001230504"/>
    </source>
</evidence>
<evidence type="ECO:0000256" key="1">
    <source>
        <dbReference type="SAM" id="MobiDB-lite"/>
    </source>
</evidence>
<evidence type="ECO:0000313" key="2">
    <source>
        <dbReference type="EMBL" id="KAK1585122.1"/>
    </source>
</evidence>
<organism evidence="2 3">
    <name type="scientific">Colletotrichum navitas</name>
    <dbReference type="NCBI Taxonomy" id="681940"/>
    <lineage>
        <taxon>Eukaryota</taxon>
        <taxon>Fungi</taxon>
        <taxon>Dikarya</taxon>
        <taxon>Ascomycota</taxon>
        <taxon>Pezizomycotina</taxon>
        <taxon>Sordariomycetes</taxon>
        <taxon>Hypocreomycetidae</taxon>
        <taxon>Glomerellales</taxon>
        <taxon>Glomerellaceae</taxon>
        <taxon>Colletotrichum</taxon>
        <taxon>Colletotrichum graminicola species complex</taxon>
    </lineage>
</organism>
<dbReference type="EMBL" id="JAHLJV010000047">
    <property type="protein sequence ID" value="KAK1585122.1"/>
    <property type="molecule type" value="Genomic_DNA"/>
</dbReference>
<name>A0AAD8PUU6_9PEZI</name>
<accession>A0AAD8PUU6</accession>
<feature type="region of interest" description="Disordered" evidence="1">
    <location>
        <begin position="1"/>
        <end position="48"/>
    </location>
</feature>
<protein>
    <submittedName>
        <fullName evidence="2">Uncharacterized protein</fullName>
    </submittedName>
</protein>
<dbReference type="GeneID" id="85436304"/>
<comment type="caution">
    <text evidence="2">The sequence shown here is derived from an EMBL/GenBank/DDBJ whole genome shotgun (WGS) entry which is preliminary data.</text>
</comment>
<dbReference type="RefSeq" id="XP_060412166.1">
    <property type="nucleotide sequence ID" value="XM_060552064.1"/>
</dbReference>
<reference evidence="2" key="1">
    <citation type="submission" date="2021-06" db="EMBL/GenBank/DDBJ databases">
        <title>Comparative genomics, transcriptomics and evolutionary studies reveal genomic signatures of adaptation to plant cell wall in hemibiotrophic fungi.</title>
        <authorList>
            <consortium name="DOE Joint Genome Institute"/>
            <person name="Baroncelli R."/>
            <person name="Diaz J.F."/>
            <person name="Benocci T."/>
            <person name="Peng M."/>
            <person name="Battaglia E."/>
            <person name="Haridas S."/>
            <person name="Andreopoulos W."/>
            <person name="Labutti K."/>
            <person name="Pangilinan J."/>
            <person name="Floch G.L."/>
            <person name="Makela M.R."/>
            <person name="Henrissat B."/>
            <person name="Grigoriev I.V."/>
            <person name="Crouch J.A."/>
            <person name="De Vries R.P."/>
            <person name="Sukno S.A."/>
            <person name="Thon M.R."/>
        </authorList>
    </citation>
    <scope>NUCLEOTIDE SEQUENCE</scope>
    <source>
        <strain evidence="2">CBS 125086</strain>
    </source>
</reference>
<sequence length="162" mass="17960">MLLGVSGRRTEYGPTKGSSDGRSGLDRDRPPHTAVRRVSEPSSGPNCADTVSEYLATAWKGHLRRAMQPIGRQPIHSSSNCLGTVRCSWAMRADCNPDANYSRSWCGLKQEPMGYVAMPDCQSKSTDNLPEIINRCCFLDLRAWHNIKSPTQGWVSRCGLFD</sequence>